<gene>
    <name evidence="2" type="ORF">MCHLO_07170</name>
</gene>
<dbReference type="EMBL" id="DF846025">
    <property type="protein sequence ID" value="GAT49885.1"/>
    <property type="molecule type" value="Genomic_DNA"/>
</dbReference>
<evidence type="ECO:0000256" key="1">
    <source>
        <dbReference type="SAM" id="MobiDB-lite"/>
    </source>
</evidence>
<feature type="region of interest" description="Disordered" evidence="1">
    <location>
        <begin position="1"/>
        <end position="27"/>
    </location>
</feature>
<feature type="compositionally biased region" description="Polar residues" evidence="1">
    <location>
        <begin position="64"/>
        <end position="78"/>
    </location>
</feature>
<feature type="compositionally biased region" description="Low complexity" evidence="1">
    <location>
        <begin position="10"/>
        <end position="27"/>
    </location>
</feature>
<reference evidence="2" key="1">
    <citation type="submission" date="2014-09" db="EMBL/GenBank/DDBJ databases">
        <title>Genome sequence of the luminous mushroom Mycena chlorophos for searching fungal bioluminescence genes.</title>
        <authorList>
            <person name="Tanaka Y."/>
            <person name="Kasuga D."/>
            <person name="Oba Y."/>
            <person name="Hase S."/>
            <person name="Sato K."/>
            <person name="Oba Y."/>
            <person name="Sakakibara Y."/>
        </authorList>
    </citation>
    <scope>NUCLEOTIDE SEQUENCE</scope>
</reference>
<feature type="region of interest" description="Disordered" evidence="1">
    <location>
        <begin position="50"/>
        <end position="122"/>
    </location>
</feature>
<keyword evidence="3" id="KW-1185">Reference proteome</keyword>
<dbReference type="Proteomes" id="UP000815677">
    <property type="component" value="Unassembled WGS sequence"/>
</dbReference>
<evidence type="ECO:0000313" key="2">
    <source>
        <dbReference type="EMBL" id="GAT49885.1"/>
    </source>
</evidence>
<protein>
    <submittedName>
        <fullName evidence="2">Uncharacterized protein</fullName>
    </submittedName>
</protein>
<evidence type="ECO:0000313" key="3">
    <source>
        <dbReference type="Proteomes" id="UP000815677"/>
    </source>
</evidence>
<accession>A0ABQ0LFJ4</accession>
<sequence length="122" mass="12732">MLGTSPSPPEAARSGSSSSLNSNGSNLAGLKSQVYRAGQASADIGLCNTTLNDVSAPVGRNDANGETESAGQENSTGGLSRDSVKHQSSAFSGQDAETKNARLRNRGQRIEDDLLFFQRSSR</sequence>
<name>A0ABQ0LFJ4_MYCCL</name>
<organism evidence="2 3">
    <name type="scientific">Mycena chlorophos</name>
    <name type="common">Agaric fungus</name>
    <name type="synonym">Agaricus chlorophos</name>
    <dbReference type="NCBI Taxonomy" id="658473"/>
    <lineage>
        <taxon>Eukaryota</taxon>
        <taxon>Fungi</taxon>
        <taxon>Dikarya</taxon>
        <taxon>Basidiomycota</taxon>
        <taxon>Agaricomycotina</taxon>
        <taxon>Agaricomycetes</taxon>
        <taxon>Agaricomycetidae</taxon>
        <taxon>Agaricales</taxon>
        <taxon>Marasmiineae</taxon>
        <taxon>Mycenaceae</taxon>
        <taxon>Mycena</taxon>
    </lineage>
</organism>
<proteinExistence type="predicted"/>